<dbReference type="SUPFAM" id="SSF109854">
    <property type="entry name" value="DinB/YfiT-like putative metalloenzymes"/>
    <property type="match status" value="1"/>
</dbReference>
<reference evidence="2" key="1">
    <citation type="submission" date="2021-04" db="EMBL/GenBank/DDBJ databases">
        <title>Genome seq and assembly of Bacillus sp.</title>
        <authorList>
            <person name="Chhetri G."/>
        </authorList>
    </citation>
    <scope>NUCLEOTIDE SEQUENCE</scope>
    <source>
        <strain evidence="2">RG28</strain>
    </source>
</reference>
<evidence type="ECO:0000259" key="1">
    <source>
        <dbReference type="Pfam" id="PF12867"/>
    </source>
</evidence>
<dbReference type="Gene3D" id="1.20.120.450">
    <property type="entry name" value="dinb family like domain"/>
    <property type="match status" value="1"/>
</dbReference>
<dbReference type="Pfam" id="PF12867">
    <property type="entry name" value="DinB_2"/>
    <property type="match status" value="1"/>
</dbReference>
<evidence type="ECO:0000313" key="3">
    <source>
        <dbReference type="Proteomes" id="UP000682134"/>
    </source>
</evidence>
<comment type="caution">
    <text evidence="2">The sequence shown here is derived from an EMBL/GenBank/DDBJ whole genome shotgun (WGS) entry which is preliminary data.</text>
</comment>
<dbReference type="InterPro" id="IPR024775">
    <property type="entry name" value="DinB-like"/>
</dbReference>
<name>A0A940NNF8_9BACI</name>
<dbReference type="RefSeq" id="WP_209405825.1">
    <property type="nucleotide sequence ID" value="NZ_JAGIYQ010000007.1"/>
</dbReference>
<keyword evidence="3" id="KW-1185">Reference proteome</keyword>
<protein>
    <submittedName>
        <fullName evidence="2">DinB family protein</fullName>
    </submittedName>
</protein>
<accession>A0A940NNF8</accession>
<dbReference type="InterPro" id="IPR034660">
    <property type="entry name" value="DinB/YfiT-like"/>
</dbReference>
<feature type="domain" description="DinB-like" evidence="1">
    <location>
        <begin position="26"/>
        <end position="144"/>
    </location>
</feature>
<gene>
    <name evidence="2" type="ORF">J5Y03_11735</name>
</gene>
<dbReference type="AlphaFoldDB" id="A0A940NNF8"/>
<sequence>MSELVVELRNLINEVPNKIESLPYVNEKTNPSKWSKIEILGHLCDSGSINHKRFVEILISNEQVTLSGYNQVLWVQVHNYQESYSIKEILNLWRSINERIVKLLSNIKENQWNLSCKLEDQTIVTLEWLVSDYIQHMNHHLKQIFSD</sequence>
<dbReference type="Proteomes" id="UP000682134">
    <property type="component" value="Unassembled WGS sequence"/>
</dbReference>
<evidence type="ECO:0000313" key="2">
    <source>
        <dbReference type="EMBL" id="MBP0725841.1"/>
    </source>
</evidence>
<proteinExistence type="predicted"/>
<organism evidence="2 3">
    <name type="scientific">Gottfriedia endophytica</name>
    <dbReference type="NCBI Taxonomy" id="2820819"/>
    <lineage>
        <taxon>Bacteria</taxon>
        <taxon>Bacillati</taxon>
        <taxon>Bacillota</taxon>
        <taxon>Bacilli</taxon>
        <taxon>Bacillales</taxon>
        <taxon>Bacillaceae</taxon>
        <taxon>Gottfriedia</taxon>
    </lineage>
</organism>
<dbReference type="EMBL" id="JAGIYQ010000007">
    <property type="protein sequence ID" value="MBP0725841.1"/>
    <property type="molecule type" value="Genomic_DNA"/>
</dbReference>